<organism evidence="9 10">
    <name type="scientific">Umbelopsis vinacea</name>
    <dbReference type="NCBI Taxonomy" id="44442"/>
    <lineage>
        <taxon>Eukaryota</taxon>
        <taxon>Fungi</taxon>
        <taxon>Fungi incertae sedis</taxon>
        <taxon>Mucoromycota</taxon>
        <taxon>Mucoromycotina</taxon>
        <taxon>Umbelopsidomycetes</taxon>
        <taxon>Umbelopsidales</taxon>
        <taxon>Umbelopsidaceae</taxon>
        <taxon>Umbelopsis</taxon>
    </lineage>
</organism>
<dbReference type="Gene3D" id="1.20.1250.20">
    <property type="entry name" value="MFS general substrate transporter like domains"/>
    <property type="match status" value="1"/>
</dbReference>
<dbReference type="InterPro" id="IPR011701">
    <property type="entry name" value="MFS"/>
</dbReference>
<feature type="domain" description="Major facilitator superfamily (MFS) profile" evidence="8">
    <location>
        <begin position="42"/>
        <end position="505"/>
    </location>
</feature>
<proteinExistence type="predicted"/>
<protein>
    <recommendedName>
        <fullName evidence="8">Major facilitator superfamily (MFS) profile domain-containing protein</fullName>
    </recommendedName>
</protein>
<dbReference type="FunFam" id="1.20.1250.20:FF:000172">
    <property type="entry name" value="MFS multidrug resistance transporter"/>
    <property type="match status" value="1"/>
</dbReference>
<accession>A0A8H7UI12</accession>
<dbReference type="InterPro" id="IPR020846">
    <property type="entry name" value="MFS_dom"/>
</dbReference>
<dbReference type="InterPro" id="IPR036259">
    <property type="entry name" value="MFS_trans_sf"/>
</dbReference>
<evidence type="ECO:0000256" key="4">
    <source>
        <dbReference type="ARBA" id="ARBA00022989"/>
    </source>
</evidence>
<keyword evidence="10" id="KW-1185">Reference proteome</keyword>
<dbReference type="PANTHER" id="PTHR23502:SF51">
    <property type="entry name" value="QUINIDINE RESISTANCE PROTEIN 1-RELATED"/>
    <property type="match status" value="1"/>
</dbReference>
<feature type="transmembrane region" description="Helical" evidence="7">
    <location>
        <begin position="417"/>
        <end position="444"/>
    </location>
</feature>
<gene>
    <name evidence="9" type="ORF">INT44_003597</name>
</gene>
<dbReference type="PROSITE" id="PS50850">
    <property type="entry name" value="MFS"/>
    <property type="match status" value="1"/>
</dbReference>
<feature type="transmembrane region" description="Helical" evidence="7">
    <location>
        <begin position="188"/>
        <end position="211"/>
    </location>
</feature>
<dbReference type="Proteomes" id="UP000612746">
    <property type="component" value="Unassembled WGS sequence"/>
</dbReference>
<comment type="caution">
    <text evidence="9">The sequence shown here is derived from an EMBL/GenBank/DDBJ whole genome shotgun (WGS) entry which is preliminary data.</text>
</comment>
<feature type="transmembrane region" description="Helical" evidence="7">
    <location>
        <begin position="481"/>
        <end position="500"/>
    </location>
</feature>
<dbReference type="AlphaFoldDB" id="A0A8H7UI12"/>
<sequence length="521" mass="57653">MANAQATDLENPSSNDAGAVSSIDTNDAEVYSAFSVSQRYRILAIVATAGFLSTLSANIYFPALGVVQKDLHTTPELINLTVSLFMVFQGLSPSFWAPLADLWGRRPVYLATTTVYLAANIALAVAPNYASVLVLRMLQAFGSGPVVALVDVLATLQILQSMFLTIAAAKVFHCIHFLTVYYRRGTFFGIYTSGFQLAFVFGPVLGGILANSLGWRWIFWILAILAGVLLLSVVFMLRETLRSLVGNGTGYANPTPTQWLHSRFKGTNETKTADTKRFRQFPNMLKPLTYAFQPDVGLCLIYNGMSYSVFYAMLAAYSRLLETTYNLNELHAGLCYIPTGIGCIVGSMLEGKILDRDFRIISKQHGYDAKVLKRGNLDVDFPIYKARFRTILFPHFIFDVTLILFGFMVYIKAPLAVILVFQFIFGYSSTSIFIVFHTLLVDLYPNHTASIAASNNIVRCLLGAAMTAAIEPGIAGIGVQYMFLALGLILMFSSLLLLVIQRNGPIWRRRRAELEKVQGIE</sequence>
<feature type="transmembrane region" description="Helical" evidence="7">
    <location>
        <begin position="391"/>
        <end position="411"/>
    </location>
</feature>
<feature type="transmembrane region" description="Helical" evidence="7">
    <location>
        <begin position="77"/>
        <end position="96"/>
    </location>
</feature>
<feature type="transmembrane region" description="Helical" evidence="7">
    <location>
        <begin position="296"/>
        <end position="318"/>
    </location>
</feature>
<evidence type="ECO:0000256" key="3">
    <source>
        <dbReference type="ARBA" id="ARBA00022692"/>
    </source>
</evidence>
<evidence type="ECO:0000256" key="7">
    <source>
        <dbReference type="SAM" id="Phobius"/>
    </source>
</evidence>
<keyword evidence="2" id="KW-0813">Transport</keyword>
<evidence type="ECO:0000256" key="1">
    <source>
        <dbReference type="ARBA" id="ARBA00004141"/>
    </source>
</evidence>
<feature type="compositionally biased region" description="Polar residues" evidence="6">
    <location>
        <begin position="1"/>
        <end position="16"/>
    </location>
</feature>
<keyword evidence="3 7" id="KW-0812">Transmembrane</keyword>
<evidence type="ECO:0000256" key="6">
    <source>
        <dbReference type="SAM" id="MobiDB-lite"/>
    </source>
</evidence>
<evidence type="ECO:0000259" key="8">
    <source>
        <dbReference type="PROSITE" id="PS50850"/>
    </source>
</evidence>
<evidence type="ECO:0000256" key="2">
    <source>
        <dbReference type="ARBA" id="ARBA00022448"/>
    </source>
</evidence>
<dbReference type="OrthoDB" id="440553at2759"/>
<evidence type="ECO:0000313" key="10">
    <source>
        <dbReference type="Proteomes" id="UP000612746"/>
    </source>
</evidence>
<comment type="subcellular location">
    <subcellularLocation>
        <location evidence="1">Membrane</location>
        <topology evidence="1">Multi-pass membrane protein</topology>
    </subcellularLocation>
</comment>
<name>A0A8H7UI12_9FUNG</name>
<keyword evidence="5 7" id="KW-0472">Membrane</keyword>
<dbReference type="GO" id="GO:0022857">
    <property type="term" value="F:transmembrane transporter activity"/>
    <property type="evidence" value="ECO:0007669"/>
    <property type="project" value="InterPro"/>
</dbReference>
<dbReference type="Pfam" id="PF07690">
    <property type="entry name" value="MFS_1"/>
    <property type="match status" value="1"/>
</dbReference>
<evidence type="ECO:0000256" key="5">
    <source>
        <dbReference type="ARBA" id="ARBA00023136"/>
    </source>
</evidence>
<dbReference type="PANTHER" id="PTHR23502">
    <property type="entry name" value="MAJOR FACILITATOR SUPERFAMILY"/>
    <property type="match status" value="1"/>
</dbReference>
<feature type="transmembrane region" description="Helical" evidence="7">
    <location>
        <begin position="42"/>
        <end position="65"/>
    </location>
</feature>
<feature type="region of interest" description="Disordered" evidence="6">
    <location>
        <begin position="1"/>
        <end position="20"/>
    </location>
</feature>
<dbReference type="GO" id="GO:0005886">
    <property type="term" value="C:plasma membrane"/>
    <property type="evidence" value="ECO:0007669"/>
    <property type="project" value="TreeGrafter"/>
</dbReference>
<feature type="transmembrane region" description="Helical" evidence="7">
    <location>
        <begin position="330"/>
        <end position="349"/>
    </location>
</feature>
<dbReference type="SUPFAM" id="SSF103473">
    <property type="entry name" value="MFS general substrate transporter"/>
    <property type="match status" value="1"/>
</dbReference>
<dbReference type="EMBL" id="JAEPRA010000009">
    <property type="protein sequence ID" value="KAG2180593.1"/>
    <property type="molecule type" value="Genomic_DNA"/>
</dbReference>
<reference evidence="9" key="1">
    <citation type="submission" date="2020-12" db="EMBL/GenBank/DDBJ databases">
        <title>Metabolic potential, ecology and presence of endohyphal bacteria is reflected in genomic diversity of Mucoromycotina.</title>
        <authorList>
            <person name="Muszewska A."/>
            <person name="Okrasinska A."/>
            <person name="Steczkiewicz K."/>
            <person name="Drgas O."/>
            <person name="Orlowska M."/>
            <person name="Perlinska-Lenart U."/>
            <person name="Aleksandrzak-Piekarczyk T."/>
            <person name="Szatraj K."/>
            <person name="Zielenkiewicz U."/>
            <person name="Pilsyk S."/>
            <person name="Malc E."/>
            <person name="Mieczkowski P."/>
            <person name="Kruszewska J.S."/>
            <person name="Biernat P."/>
            <person name="Pawlowska J."/>
        </authorList>
    </citation>
    <scope>NUCLEOTIDE SEQUENCE</scope>
    <source>
        <strain evidence="9">WA0000051536</strain>
    </source>
</reference>
<keyword evidence="4 7" id="KW-1133">Transmembrane helix</keyword>
<feature type="transmembrane region" description="Helical" evidence="7">
    <location>
        <begin position="456"/>
        <end position="475"/>
    </location>
</feature>
<feature type="transmembrane region" description="Helical" evidence="7">
    <location>
        <begin position="217"/>
        <end position="237"/>
    </location>
</feature>
<evidence type="ECO:0000313" key="9">
    <source>
        <dbReference type="EMBL" id="KAG2180593.1"/>
    </source>
</evidence>